<reference evidence="6" key="2">
    <citation type="submission" date="2019-12" db="EMBL/GenBank/DDBJ databases">
        <title>SpeciesPrimer: A bioinformatics pipeline dedicated to the design of qPCR primers for the quantification of bacterial species.</title>
        <authorList>
            <person name="Dreier M."/>
            <person name="Berthoud H."/>
            <person name="Shani N."/>
            <person name="Wechsler D."/>
            <person name="Junier P."/>
        </authorList>
    </citation>
    <scope>NUCLEOTIDE SEQUENCE</scope>
    <source>
        <strain evidence="6">FAM13073</strain>
    </source>
</reference>
<reference evidence="6" key="1">
    <citation type="submission" date="2019-10" db="EMBL/GenBank/DDBJ databases">
        <authorList>
            <person name="Irmler S."/>
            <person name="Berthoud H."/>
            <person name="Roetschi A."/>
            <person name="Arias E."/>
            <person name="Shani N."/>
            <person name="Wuethrich D."/>
            <person name="Bruggmann R."/>
        </authorList>
    </citation>
    <scope>NUCLEOTIDE SEQUENCE</scope>
    <source>
        <strain evidence="6">FAM13073</strain>
    </source>
</reference>
<dbReference type="SUPFAM" id="SSF53697">
    <property type="entry name" value="SIS domain"/>
    <property type="match status" value="1"/>
</dbReference>
<dbReference type="Proteomes" id="UP000743107">
    <property type="component" value="Unassembled WGS sequence"/>
</dbReference>
<dbReference type="Gene3D" id="3.40.50.10490">
    <property type="entry name" value="Glucose-6-phosphate isomerase like protein, domain 1"/>
    <property type="match status" value="1"/>
</dbReference>
<feature type="domain" description="HTH rpiR-type" evidence="4">
    <location>
        <begin position="1"/>
        <end position="73"/>
    </location>
</feature>
<evidence type="ECO:0000256" key="1">
    <source>
        <dbReference type="ARBA" id="ARBA00023015"/>
    </source>
</evidence>
<keyword evidence="8" id="KW-1185">Reference proteome</keyword>
<evidence type="ECO:0000259" key="4">
    <source>
        <dbReference type="PROSITE" id="PS51071"/>
    </source>
</evidence>
<dbReference type="CDD" id="cd05013">
    <property type="entry name" value="SIS_RpiR"/>
    <property type="match status" value="1"/>
</dbReference>
<dbReference type="InterPro" id="IPR036388">
    <property type="entry name" value="WH-like_DNA-bd_sf"/>
</dbReference>
<dbReference type="RefSeq" id="WP_060743262.1">
    <property type="nucleotide sequence ID" value="NZ_CP023655.1"/>
</dbReference>
<dbReference type="GO" id="GO:0097367">
    <property type="term" value="F:carbohydrate derivative binding"/>
    <property type="evidence" value="ECO:0007669"/>
    <property type="project" value="InterPro"/>
</dbReference>
<evidence type="ECO:0000313" key="7">
    <source>
        <dbReference type="EMBL" id="MBF7127546.1"/>
    </source>
</evidence>
<dbReference type="EMBL" id="JADOFV010000003">
    <property type="protein sequence ID" value="MBF7127546.1"/>
    <property type="molecule type" value="Genomic_DNA"/>
</dbReference>
<dbReference type="InterPro" id="IPR035472">
    <property type="entry name" value="RpiR-like_SIS"/>
</dbReference>
<protein>
    <submittedName>
        <fullName evidence="7">MurR/RpiR family transcriptional regulator</fullName>
    </submittedName>
    <submittedName>
        <fullName evidence="6">SIS domain-containing protein</fullName>
    </submittedName>
</protein>
<dbReference type="InterPro" id="IPR009057">
    <property type="entry name" value="Homeodomain-like_sf"/>
</dbReference>
<dbReference type="PROSITE" id="PS51464">
    <property type="entry name" value="SIS"/>
    <property type="match status" value="1"/>
</dbReference>
<dbReference type="PANTHER" id="PTHR30514">
    <property type="entry name" value="GLUCOKINASE"/>
    <property type="match status" value="1"/>
</dbReference>
<dbReference type="Gene3D" id="1.10.10.10">
    <property type="entry name" value="Winged helix-like DNA-binding domain superfamily/Winged helix DNA-binding domain"/>
    <property type="match status" value="1"/>
</dbReference>
<evidence type="ECO:0000256" key="3">
    <source>
        <dbReference type="ARBA" id="ARBA00023163"/>
    </source>
</evidence>
<dbReference type="Pfam" id="PF01418">
    <property type="entry name" value="HTH_6"/>
    <property type="match status" value="1"/>
</dbReference>
<sequence length="251" mass="28250">MFSYEKVQTLNQLELFVYKYVTSHLEECKTMTIRDLSTQSHVSSTTILRFLKKMGFEGFSDFKYVLRHRNDRTPASELSQDLGPIGQFLKQTATTEYTEKMEEVARVVAQSNTRLFFGMGSSGSMAQYGARILSNYGMLTLAITDPFQPQPISERDYSKTLIILLSVSGETEGVLTQANYYRQNGAKIVAITANSASTLAQIADYSLTYDIPENKVGSLNFTSQIPVVYLLEQLGEKTSKLVYHPEISHEI</sequence>
<evidence type="ECO:0000313" key="6">
    <source>
        <dbReference type="EMBL" id="KAF0413368.1"/>
    </source>
</evidence>
<dbReference type="InterPro" id="IPR047640">
    <property type="entry name" value="RpiR-like"/>
</dbReference>
<dbReference type="SUPFAM" id="SSF46689">
    <property type="entry name" value="Homeodomain-like"/>
    <property type="match status" value="1"/>
</dbReference>
<dbReference type="InterPro" id="IPR001347">
    <property type="entry name" value="SIS_dom"/>
</dbReference>
<dbReference type="PANTHER" id="PTHR30514:SF1">
    <property type="entry name" value="HTH-TYPE TRANSCRIPTIONAL REGULATOR HEXR-RELATED"/>
    <property type="match status" value="1"/>
</dbReference>
<evidence type="ECO:0000313" key="9">
    <source>
        <dbReference type="Proteomes" id="UP000743107"/>
    </source>
</evidence>
<reference evidence="8" key="3">
    <citation type="submission" date="2020-03" db="EMBL/GenBank/DDBJ databases">
        <title>SpeciesPrimer: A bioinformatics pipeline dedicated to the design of qPCR primers for the quantification of bacterial species.</title>
        <authorList>
            <person name="Dreier M."/>
            <person name="Berthoud H."/>
            <person name="Shani N."/>
            <person name="Wechsler D."/>
            <person name="Junier P."/>
        </authorList>
    </citation>
    <scope>NUCLEOTIDE SEQUENCE [LARGE SCALE GENOMIC DNA]</scope>
    <source>
        <strain evidence="8">FAM13073</strain>
    </source>
</reference>
<keyword evidence="3" id="KW-0804">Transcription</keyword>
<reference evidence="7" key="4">
    <citation type="submission" date="2020-11" db="EMBL/GenBank/DDBJ databases">
        <title>Antibiotic susceptibility profiles of Pediococcus pentosaceus from various origins and their implications for the safety assessment of strains with food-technology applications.</title>
        <authorList>
            <person name="Shani N."/>
            <person name="Oberhaensli S."/>
            <person name="Arias E."/>
        </authorList>
    </citation>
    <scope>NUCLEOTIDE SEQUENCE</scope>
    <source>
        <strain evidence="7">FAM 19164</strain>
    </source>
</reference>
<evidence type="ECO:0000256" key="2">
    <source>
        <dbReference type="ARBA" id="ARBA00023125"/>
    </source>
</evidence>
<keyword evidence="1" id="KW-0805">Transcription regulation</keyword>
<dbReference type="GO" id="GO:0003677">
    <property type="term" value="F:DNA binding"/>
    <property type="evidence" value="ECO:0007669"/>
    <property type="project" value="UniProtKB-KW"/>
</dbReference>
<name>A0A6L5A1X3_PEDPE</name>
<dbReference type="AlphaFoldDB" id="A0A6L5A1X3"/>
<dbReference type="Pfam" id="PF01380">
    <property type="entry name" value="SIS"/>
    <property type="match status" value="1"/>
</dbReference>
<dbReference type="GO" id="GO:0003700">
    <property type="term" value="F:DNA-binding transcription factor activity"/>
    <property type="evidence" value="ECO:0007669"/>
    <property type="project" value="InterPro"/>
</dbReference>
<comment type="caution">
    <text evidence="7">The sequence shown here is derived from an EMBL/GenBank/DDBJ whole genome shotgun (WGS) entry which is preliminary data.</text>
</comment>
<evidence type="ECO:0000313" key="8">
    <source>
        <dbReference type="Proteomes" id="UP000472573"/>
    </source>
</evidence>
<keyword evidence="2" id="KW-0238">DNA-binding</keyword>
<feature type="domain" description="SIS" evidence="5">
    <location>
        <begin position="104"/>
        <end position="241"/>
    </location>
</feature>
<accession>A0A6L5A1X3</accession>
<dbReference type="Proteomes" id="UP000472573">
    <property type="component" value="Unassembled WGS sequence"/>
</dbReference>
<evidence type="ECO:0000259" key="5">
    <source>
        <dbReference type="PROSITE" id="PS51464"/>
    </source>
</evidence>
<gene>
    <name evidence="6" type="ORF">GBO79_05275</name>
    <name evidence="7" type="ORF">ITQ97_06960</name>
</gene>
<dbReference type="EMBL" id="WENB01000003">
    <property type="protein sequence ID" value="KAF0413368.1"/>
    <property type="molecule type" value="Genomic_DNA"/>
</dbReference>
<dbReference type="PROSITE" id="PS51071">
    <property type="entry name" value="HTH_RPIR"/>
    <property type="match status" value="1"/>
</dbReference>
<dbReference type="GO" id="GO:1901135">
    <property type="term" value="P:carbohydrate derivative metabolic process"/>
    <property type="evidence" value="ECO:0007669"/>
    <property type="project" value="InterPro"/>
</dbReference>
<proteinExistence type="predicted"/>
<dbReference type="InterPro" id="IPR046348">
    <property type="entry name" value="SIS_dom_sf"/>
</dbReference>
<organism evidence="7 9">
    <name type="scientific">Pediococcus pentosaceus</name>
    <dbReference type="NCBI Taxonomy" id="1255"/>
    <lineage>
        <taxon>Bacteria</taxon>
        <taxon>Bacillati</taxon>
        <taxon>Bacillota</taxon>
        <taxon>Bacilli</taxon>
        <taxon>Lactobacillales</taxon>
        <taxon>Lactobacillaceae</taxon>
        <taxon>Pediococcus</taxon>
    </lineage>
</organism>
<dbReference type="InterPro" id="IPR000281">
    <property type="entry name" value="HTH_RpiR"/>
</dbReference>